<proteinExistence type="predicted"/>
<evidence type="ECO:0000313" key="2">
    <source>
        <dbReference type="EMBL" id="OQV11543.1"/>
    </source>
</evidence>
<dbReference type="EMBL" id="MTYJ01000168">
    <property type="protein sequence ID" value="OQV11543.1"/>
    <property type="molecule type" value="Genomic_DNA"/>
</dbReference>
<comment type="caution">
    <text evidence="2">The sequence shown here is derived from an EMBL/GenBank/DDBJ whole genome shotgun (WGS) entry which is preliminary data.</text>
</comment>
<sequence length="120" mass="13333">MPSDNETDSGSSGNGGRAQQRQLQRPAPPLASTSTGRYNPGESRSKHNRRRGGYQQRHAKKWTDEDLLAMLPLSLEEGSGAEYLVYGPSFQGPGRVESLMLKNFRPPTFLEYQQKHGRGS</sequence>
<feature type="region of interest" description="Disordered" evidence="1">
    <location>
        <begin position="1"/>
        <end position="61"/>
    </location>
</feature>
<protein>
    <submittedName>
        <fullName evidence="2">Uncharacterized protein</fullName>
    </submittedName>
</protein>
<evidence type="ECO:0000256" key="1">
    <source>
        <dbReference type="SAM" id="MobiDB-lite"/>
    </source>
</evidence>
<organism evidence="2 3">
    <name type="scientific">Hypsibius exemplaris</name>
    <name type="common">Freshwater tardigrade</name>
    <dbReference type="NCBI Taxonomy" id="2072580"/>
    <lineage>
        <taxon>Eukaryota</taxon>
        <taxon>Metazoa</taxon>
        <taxon>Ecdysozoa</taxon>
        <taxon>Tardigrada</taxon>
        <taxon>Eutardigrada</taxon>
        <taxon>Parachela</taxon>
        <taxon>Hypsibioidea</taxon>
        <taxon>Hypsibiidae</taxon>
        <taxon>Hypsibius</taxon>
    </lineage>
</organism>
<evidence type="ECO:0000313" key="3">
    <source>
        <dbReference type="Proteomes" id="UP000192578"/>
    </source>
</evidence>
<feature type="compositionally biased region" description="Basic residues" evidence="1">
    <location>
        <begin position="46"/>
        <end position="60"/>
    </location>
</feature>
<name>A0A1W0W8N2_HYPEX</name>
<dbReference type="AlphaFoldDB" id="A0A1W0W8N2"/>
<accession>A0A1W0W8N2</accession>
<dbReference type="Proteomes" id="UP000192578">
    <property type="component" value="Unassembled WGS sequence"/>
</dbReference>
<reference evidence="3" key="1">
    <citation type="submission" date="2017-01" db="EMBL/GenBank/DDBJ databases">
        <title>Comparative genomics of anhydrobiosis in the tardigrade Hypsibius dujardini.</title>
        <authorList>
            <person name="Yoshida Y."/>
            <person name="Koutsovoulos G."/>
            <person name="Laetsch D."/>
            <person name="Stevens L."/>
            <person name="Kumar S."/>
            <person name="Horikawa D."/>
            <person name="Ishino K."/>
            <person name="Komine S."/>
            <person name="Tomita M."/>
            <person name="Blaxter M."/>
            <person name="Arakawa K."/>
        </authorList>
    </citation>
    <scope>NUCLEOTIDE SEQUENCE [LARGE SCALE GENOMIC DNA]</scope>
    <source>
        <strain evidence="3">Z151</strain>
    </source>
</reference>
<keyword evidence="3" id="KW-1185">Reference proteome</keyword>
<gene>
    <name evidence="2" type="ORF">BV898_14120</name>
</gene>